<dbReference type="PANTHER" id="PTHR33048">
    <property type="entry name" value="PTH11-LIKE INTEGRAL MEMBRANE PROTEIN (AFU_ORTHOLOGUE AFUA_5G11245)"/>
    <property type="match status" value="1"/>
</dbReference>
<name>A0A1B7Y4T2_COLHI</name>
<dbReference type="RefSeq" id="XP_018155511.1">
    <property type="nucleotide sequence ID" value="XM_018303488.1"/>
</dbReference>
<dbReference type="Pfam" id="PF20684">
    <property type="entry name" value="Fung_rhodopsin"/>
    <property type="match status" value="1"/>
</dbReference>
<comment type="similarity">
    <text evidence="5">Belongs to the SAT4 family.</text>
</comment>
<dbReference type="InterPro" id="IPR052337">
    <property type="entry name" value="SAT4-like"/>
</dbReference>
<feature type="transmembrane region" description="Helical" evidence="6">
    <location>
        <begin position="12"/>
        <end position="29"/>
    </location>
</feature>
<comment type="caution">
    <text evidence="8">The sequence shown here is derived from an EMBL/GenBank/DDBJ whole genome shotgun (WGS) entry which is preliminary data.</text>
</comment>
<dbReference type="OrthoDB" id="444631at2759"/>
<organism evidence="8 9">
    <name type="scientific">Colletotrichum higginsianum (strain IMI 349063)</name>
    <name type="common">Crucifer anthracnose fungus</name>
    <dbReference type="NCBI Taxonomy" id="759273"/>
    <lineage>
        <taxon>Eukaryota</taxon>
        <taxon>Fungi</taxon>
        <taxon>Dikarya</taxon>
        <taxon>Ascomycota</taxon>
        <taxon>Pezizomycotina</taxon>
        <taxon>Sordariomycetes</taxon>
        <taxon>Hypocreomycetidae</taxon>
        <taxon>Glomerellales</taxon>
        <taxon>Glomerellaceae</taxon>
        <taxon>Colletotrichum</taxon>
        <taxon>Colletotrichum destructivum species complex</taxon>
    </lineage>
</organism>
<keyword evidence="8" id="KW-0282">Flagellum</keyword>
<dbReference type="Proteomes" id="UP000092177">
    <property type="component" value="Chromosome 6"/>
</dbReference>
<evidence type="ECO:0000256" key="4">
    <source>
        <dbReference type="ARBA" id="ARBA00023136"/>
    </source>
</evidence>
<feature type="transmembrane region" description="Helical" evidence="6">
    <location>
        <begin position="117"/>
        <end position="140"/>
    </location>
</feature>
<dbReference type="AlphaFoldDB" id="A0A1B7Y4T2"/>
<evidence type="ECO:0000256" key="2">
    <source>
        <dbReference type="ARBA" id="ARBA00022692"/>
    </source>
</evidence>
<evidence type="ECO:0000256" key="5">
    <source>
        <dbReference type="ARBA" id="ARBA00038359"/>
    </source>
</evidence>
<evidence type="ECO:0000256" key="1">
    <source>
        <dbReference type="ARBA" id="ARBA00004141"/>
    </source>
</evidence>
<keyword evidence="4 6" id="KW-0472">Membrane</keyword>
<feature type="transmembrane region" description="Helical" evidence="6">
    <location>
        <begin position="78"/>
        <end position="96"/>
    </location>
</feature>
<evidence type="ECO:0000256" key="3">
    <source>
        <dbReference type="ARBA" id="ARBA00022989"/>
    </source>
</evidence>
<gene>
    <name evidence="8" type="ORF">CH63R_08514</name>
</gene>
<evidence type="ECO:0000259" key="7">
    <source>
        <dbReference type="Pfam" id="PF20684"/>
    </source>
</evidence>
<feature type="transmembrane region" description="Helical" evidence="6">
    <location>
        <begin position="36"/>
        <end position="58"/>
    </location>
</feature>
<dbReference type="GeneID" id="28867595"/>
<keyword evidence="8" id="KW-0966">Cell projection</keyword>
<accession>A0A1B7Y4T2</accession>
<dbReference type="KEGG" id="chig:CH63R_08514"/>
<protein>
    <submittedName>
        <fullName evidence="8">Archaeal flagellin N-terminal-like domain-containing protein</fullName>
    </submittedName>
</protein>
<keyword evidence="2 6" id="KW-0812">Transmembrane</keyword>
<reference evidence="9" key="1">
    <citation type="journal article" date="2017" name="BMC Genomics">
        <title>Gapless genome assembly of Colletotrichum higginsianum reveals chromosome structure and association of transposable elements with secondary metabolite gene clusters.</title>
        <authorList>
            <person name="Dallery J.-F."/>
            <person name="Lapalu N."/>
            <person name="Zampounis A."/>
            <person name="Pigne S."/>
            <person name="Luyten I."/>
            <person name="Amselem J."/>
            <person name="Wittenberg A.H.J."/>
            <person name="Zhou S."/>
            <person name="de Queiroz M.V."/>
            <person name="Robin G.P."/>
            <person name="Auger A."/>
            <person name="Hainaut M."/>
            <person name="Henrissat B."/>
            <person name="Kim K.-T."/>
            <person name="Lee Y.-H."/>
            <person name="Lespinet O."/>
            <person name="Schwartz D.C."/>
            <person name="Thon M.R."/>
            <person name="O'Connell R.J."/>
        </authorList>
    </citation>
    <scope>NUCLEOTIDE SEQUENCE [LARGE SCALE GENOMIC DNA]</scope>
    <source>
        <strain evidence="9">IMI 349063</strain>
    </source>
</reference>
<dbReference type="InterPro" id="IPR049326">
    <property type="entry name" value="Rhodopsin_dom_fungi"/>
</dbReference>
<evidence type="ECO:0000313" key="8">
    <source>
        <dbReference type="EMBL" id="OBR06993.1"/>
    </source>
</evidence>
<dbReference type="PANTHER" id="PTHR33048:SF92">
    <property type="entry name" value="INTEGRAL MEMBRANE PROTEIN"/>
    <property type="match status" value="1"/>
</dbReference>
<keyword evidence="3 6" id="KW-1133">Transmembrane helix</keyword>
<sequence length="241" mass="27363">MAITSKQFLVGEWILLALCFVVVFARLAVRTWHRVWSFWLSEIFLLLALLFFVILTVGDTYTMAIGKNVFEDYYDEGFAKWKFASLIIFDLGFYLPRFSLLAFYNELFPRSETKLRTCLQLVLIYTACACVTTLFVDVFWCGTKVSENWADSSPECTTADRLEPIYINWSIGIASELLNLVGSTEVATQIIVITLPALRPLLGVVSRRWSGYLQTRTEQRNSAMLSNVKQNQQASGTVGSV</sequence>
<dbReference type="VEuPathDB" id="FungiDB:CH63R_08514"/>
<proteinExistence type="inferred from homology"/>
<keyword evidence="8" id="KW-0969">Cilium</keyword>
<feature type="domain" description="Rhodopsin" evidence="7">
    <location>
        <begin position="25"/>
        <end position="178"/>
    </location>
</feature>
<keyword evidence="9" id="KW-1185">Reference proteome</keyword>
<comment type="subcellular location">
    <subcellularLocation>
        <location evidence="1">Membrane</location>
        <topology evidence="1">Multi-pass membrane protein</topology>
    </subcellularLocation>
</comment>
<dbReference type="EMBL" id="LTAN01000006">
    <property type="protein sequence ID" value="OBR06993.1"/>
    <property type="molecule type" value="Genomic_DNA"/>
</dbReference>
<evidence type="ECO:0000256" key="6">
    <source>
        <dbReference type="SAM" id="Phobius"/>
    </source>
</evidence>
<dbReference type="GO" id="GO:0016020">
    <property type="term" value="C:membrane"/>
    <property type="evidence" value="ECO:0007669"/>
    <property type="project" value="UniProtKB-SubCell"/>
</dbReference>
<evidence type="ECO:0000313" key="9">
    <source>
        <dbReference type="Proteomes" id="UP000092177"/>
    </source>
</evidence>